<gene>
    <name evidence="2" type="ORF">Tco_0823765</name>
</gene>
<organism evidence="2 3">
    <name type="scientific">Tanacetum coccineum</name>
    <dbReference type="NCBI Taxonomy" id="301880"/>
    <lineage>
        <taxon>Eukaryota</taxon>
        <taxon>Viridiplantae</taxon>
        <taxon>Streptophyta</taxon>
        <taxon>Embryophyta</taxon>
        <taxon>Tracheophyta</taxon>
        <taxon>Spermatophyta</taxon>
        <taxon>Magnoliopsida</taxon>
        <taxon>eudicotyledons</taxon>
        <taxon>Gunneridae</taxon>
        <taxon>Pentapetalae</taxon>
        <taxon>asterids</taxon>
        <taxon>campanulids</taxon>
        <taxon>Asterales</taxon>
        <taxon>Asteraceae</taxon>
        <taxon>Asteroideae</taxon>
        <taxon>Anthemideae</taxon>
        <taxon>Anthemidinae</taxon>
        <taxon>Tanacetum</taxon>
    </lineage>
</organism>
<keyword evidence="1" id="KW-0175">Coiled coil</keyword>
<reference evidence="2" key="1">
    <citation type="journal article" date="2022" name="Int. J. Mol. Sci.">
        <title>Draft Genome of Tanacetum Coccineum: Genomic Comparison of Closely Related Tanacetum-Family Plants.</title>
        <authorList>
            <person name="Yamashiro T."/>
            <person name="Shiraishi A."/>
            <person name="Nakayama K."/>
            <person name="Satake H."/>
        </authorList>
    </citation>
    <scope>NUCLEOTIDE SEQUENCE</scope>
</reference>
<keyword evidence="3" id="KW-1185">Reference proteome</keyword>
<dbReference type="Proteomes" id="UP001151760">
    <property type="component" value="Unassembled WGS sequence"/>
</dbReference>
<comment type="caution">
    <text evidence="2">The sequence shown here is derived from an EMBL/GenBank/DDBJ whole genome shotgun (WGS) entry which is preliminary data.</text>
</comment>
<feature type="coiled-coil region" evidence="1">
    <location>
        <begin position="359"/>
        <end position="390"/>
    </location>
</feature>
<protein>
    <submittedName>
        <fullName evidence="2">Uncharacterized protein</fullName>
    </submittedName>
</protein>
<reference evidence="2" key="2">
    <citation type="submission" date="2022-01" db="EMBL/GenBank/DDBJ databases">
        <authorList>
            <person name="Yamashiro T."/>
            <person name="Shiraishi A."/>
            <person name="Satake H."/>
            <person name="Nakayama K."/>
        </authorList>
    </citation>
    <scope>NUCLEOTIDE SEQUENCE</scope>
</reference>
<evidence type="ECO:0000256" key="1">
    <source>
        <dbReference type="SAM" id="Coils"/>
    </source>
</evidence>
<dbReference type="EMBL" id="BQNB010012361">
    <property type="protein sequence ID" value="GJT02596.1"/>
    <property type="molecule type" value="Genomic_DNA"/>
</dbReference>
<accession>A0ABQ5AMV9</accession>
<evidence type="ECO:0000313" key="2">
    <source>
        <dbReference type="EMBL" id="GJT02596.1"/>
    </source>
</evidence>
<proteinExistence type="predicted"/>
<name>A0ABQ5AMV9_9ASTR</name>
<sequence>MTYQQPYQAPAVQQQTQVAFPQLDSGLAIPSFLPGDDPTTSLNKAMTFISIAISSRYPTTNNQLRTSSNPGWHGYSATRARETEQGLFIATTVGVKDIWPDSALNQKGQGILTGSRRRYYLFRHRNQGFFLDEEQLAFLADPRIAQGQDTQTTLPINAAFQTDDLNVFNSDCDEAPSAMAVLMANVSSIDSDVISEVPNSDTFQDNSVLDHCVQEMYHSEQPAFDHTSDIEITSDSNIISYDQYMKENESEVVQDTTFLEQQNAMIMSIIDEMSNQVAKSNAVNLENKTVNESLTAELERYKEHIKMFEERKKVDLNDHEKYVDSQMREMIVNINTKFAAFKNKIHTLKLRLSKNIEENKSLTTTMDVLKKETKEKEDKYIEEIVDLEKKKKDIDNIVYKVVNMCKQCILFLENNRLLELIISQDLVHTAVNFYAAIVDYQKMEKSYVDEYIECLELKAELSKKNEIVEKVNAPEFKEFFKINNLKTQLKGKDTTISNLKKHIANLKRKDAADCSKSVNNSRVISIGMYKLDLQPLSSTLKKNKEVHEHYLKVTKEHANTLRGIVEHARDLKPSNDALDYACKYAQRIHELLVCVSASCPSFQKDSEKLVAANTKNKNRRVTFTDNRDTSATITQKR</sequence>
<evidence type="ECO:0000313" key="3">
    <source>
        <dbReference type="Proteomes" id="UP001151760"/>
    </source>
</evidence>